<dbReference type="Proteomes" id="UP000503278">
    <property type="component" value="Chromosome"/>
</dbReference>
<dbReference type="KEGG" id="mrob:HH214_15515"/>
<sequence>MAPGEIVQTDVGMQAQLFSRHPAGAGHVQRIRFRMQVQRCLYPAI</sequence>
<dbReference type="AlphaFoldDB" id="A0A7L5E468"/>
<name>A0A7L5E468_9SPHI</name>
<organism evidence="1 2">
    <name type="scientific">Mucilaginibacter robiniae</name>
    <dbReference type="NCBI Taxonomy" id="2728022"/>
    <lineage>
        <taxon>Bacteria</taxon>
        <taxon>Pseudomonadati</taxon>
        <taxon>Bacteroidota</taxon>
        <taxon>Sphingobacteriia</taxon>
        <taxon>Sphingobacteriales</taxon>
        <taxon>Sphingobacteriaceae</taxon>
        <taxon>Mucilaginibacter</taxon>
    </lineage>
</organism>
<reference evidence="1 2" key="1">
    <citation type="submission" date="2020-04" db="EMBL/GenBank/DDBJ databases">
        <title>Genome sequencing of novel species.</title>
        <authorList>
            <person name="Heo J."/>
            <person name="Kim S.-J."/>
            <person name="Kim J.-S."/>
            <person name="Hong S.-B."/>
            <person name="Kwon S.-W."/>
        </authorList>
    </citation>
    <scope>NUCLEOTIDE SEQUENCE [LARGE SCALE GENOMIC DNA]</scope>
    <source>
        <strain evidence="1 2">F39-2</strain>
    </source>
</reference>
<accession>A0A7L5E468</accession>
<dbReference type="RefSeq" id="WP_169609123.1">
    <property type="nucleotide sequence ID" value="NZ_CP051682.1"/>
</dbReference>
<keyword evidence="2" id="KW-1185">Reference proteome</keyword>
<protein>
    <submittedName>
        <fullName evidence="1">Uncharacterized protein</fullName>
    </submittedName>
</protein>
<gene>
    <name evidence="1" type="ORF">HH214_15515</name>
</gene>
<evidence type="ECO:0000313" key="2">
    <source>
        <dbReference type="Proteomes" id="UP000503278"/>
    </source>
</evidence>
<dbReference type="EMBL" id="CP051682">
    <property type="protein sequence ID" value="QJD97177.1"/>
    <property type="molecule type" value="Genomic_DNA"/>
</dbReference>
<proteinExistence type="predicted"/>
<evidence type="ECO:0000313" key="1">
    <source>
        <dbReference type="EMBL" id="QJD97177.1"/>
    </source>
</evidence>